<gene>
    <name evidence="3" type="ORF">EV189_3501</name>
</gene>
<name>A0A4Q7NAQ2_9ACTN</name>
<dbReference type="EMBL" id="SGXD01000005">
    <property type="protein sequence ID" value="RZS80022.1"/>
    <property type="molecule type" value="Genomic_DNA"/>
</dbReference>
<sequence>MAGRARSYPSGVGPVLVDGAEGDAPRPHDVDLLAAEPLPDPPPRPGSRRHWIGTAVAVVLAGLLGGLVGAGVQQEGTDRRAARTADDTVALTLVDLSLDWTSFRPGTVVVALRNTGPRAVTITSLHSPGGGLIGRDLPLPVAAGDVGFVAMGFGSTCEPGPQRRLVAGVTTRSGGTHQVQLDVVGDEEEEAFVAESVSQVCGRDRDLPSGSAVG</sequence>
<evidence type="ECO:0000256" key="2">
    <source>
        <dbReference type="SAM" id="Phobius"/>
    </source>
</evidence>
<evidence type="ECO:0000313" key="4">
    <source>
        <dbReference type="Proteomes" id="UP000293638"/>
    </source>
</evidence>
<accession>A0A4Q7NAQ2</accession>
<dbReference type="Proteomes" id="UP000293638">
    <property type="component" value="Unassembled WGS sequence"/>
</dbReference>
<keyword evidence="2" id="KW-0472">Membrane</keyword>
<proteinExistence type="predicted"/>
<keyword evidence="2" id="KW-1133">Transmembrane helix</keyword>
<comment type="caution">
    <text evidence="3">The sequence shown here is derived from an EMBL/GenBank/DDBJ whole genome shotgun (WGS) entry which is preliminary data.</text>
</comment>
<evidence type="ECO:0000256" key="1">
    <source>
        <dbReference type="SAM" id="MobiDB-lite"/>
    </source>
</evidence>
<feature type="region of interest" description="Disordered" evidence="1">
    <location>
        <begin position="1"/>
        <end position="49"/>
    </location>
</feature>
<keyword evidence="4" id="KW-1185">Reference proteome</keyword>
<keyword evidence="2" id="KW-0812">Transmembrane</keyword>
<evidence type="ECO:0000313" key="3">
    <source>
        <dbReference type="EMBL" id="RZS80022.1"/>
    </source>
</evidence>
<dbReference type="AlphaFoldDB" id="A0A4Q7NAQ2"/>
<protein>
    <submittedName>
        <fullName evidence="3">Uncharacterized protein</fullName>
    </submittedName>
</protein>
<reference evidence="3 4" key="1">
    <citation type="submission" date="2019-02" db="EMBL/GenBank/DDBJ databases">
        <title>Genomic Encyclopedia of Type Strains, Phase IV (KMG-IV): sequencing the most valuable type-strain genomes for metagenomic binning, comparative biology and taxonomic classification.</title>
        <authorList>
            <person name="Goeker M."/>
        </authorList>
    </citation>
    <scope>NUCLEOTIDE SEQUENCE [LARGE SCALE GENOMIC DNA]</scope>
    <source>
        <strain evidence="3 4">DSM 45622</strain>
    </source>
</reference>
<feature type="transmembrane region" description="Helical" evidence="2">
    <location>
        <begin position="51"/>
        <end position="72"/>
    </location>
</feature>
<organism evidence="3 4">
    <name type="scientific">Motilibacter rhizosphaerae</name>
    <dbReference type="NCBI Taxonomy" id="598652"/>
    <lineage>
        <taxon>Bacteria</taxon>
        <taxon>Bacillati</taxon>
        <taxon>Actinomycetota</taxon>
        <taxon>Actinomycetes</taxon>
        <taxon>Motilibacterales</taxon>
        <taxon>Motilibacteraceae</taxon>
        <taxon>Motilibacter</taxon>
    </lineage>
</organism>